<protein>
    <submittedName>
        <fullName evidence="2">SPBC3B9.21 protein, SPAC19A8.12 protein</fullName>
    </submittedName>
</protein>
<keyword evidence="1" id="KW-0812">Transmembrane</keyword>
<keyword evidence="1" id="KW-0472">Membrane</keyword>
<name>A0A8S5QAK3_9CAUD</name>
<accession>A0A8S5QAK3</accession>
<evidence type="ECO:0000313" key="2">
    <source>
        <dbReference type="EMBL" id="DAE15851.1"/>
    </source>
</evidence>
<proteinExistence type="predicted"/>
<organism evidence="2">
    <name type="scientific">Siphoviridae sp. ctu9a31</name>
    <dbReference type="NCBI Taxonomy" id="2825712"/>
    <lineage>
        <taxon>Viruses</taxon>
        <taxon>Duplodnaviria</taxon>
        <taxon>Heunggongvirae</taxon>
        <taxon>Uroviricota</taxon>
        <taxon>Caudoviricetes</taxon>
    </lineage>
</organism>
<dbReference type="EMBL" id="BK015613">
    <property type="protein sequence ID" value="DAE15851.1"/>
    <property type="molecule type" value="Genomic_DNA"/>
</dbReference>
<reference evidence="2" key="1">
    <citation type="journal article" date="2021" name="Proc. Natl. Acad. Sci. U.S.A.">
        <title>A Catalog of Tens of Thousands of Viruses from Human Metagenomes Reveals Hidden Associations with Chronic Diseases.</title>
        <authorList>
            <person name="Tisza M.J."/>
            <person name="Buck C.B."/>
        </authorList>
    </citation>
    <scope>NUCLEOTIDE SEQUENCE</scope>
    <source>
        <strain evidence="2">Ctu9a31</strain>
    </source>
</reference>
<keyword evidence="1" id="KW-1133">Transmembrane helix</keyword>
<feature type="transmembrane region" description="Helical" evidence="1">
    <location>
        <begin position="12"/>
        <end position="31"/>
    </location>
</feature>
<evidence type="ECO:0000256" key="1">
    <source>
        <dbReference type="SAM" id="Phobius"/>
    </source>
</evidence>
<sequence>MNKLFNGAYLFGAFHFLLKKCLTFLCVRFILNVRTEKR</sequence>